<reference evidence="7 8" key="1">
    <citation type="journal article" date="2015" name="Front. Microbiol.">
        <title>Genome sequence of the plant growth promoting endophytic yeast Rhodotorula graminis WP1.</title>
        <authorList>
            <person name="Firrincieli A."/>
            <person name="Otillar R."/>
            <person name="Salamov A."/>
            <person name="Schmutz J."/>
            <person name="Khan Z."/>
            <person name="Redman R.S."/>
            <person name="Fleck N.D."/>
            <person name="Lindquist E."/>
            <person name="Grigoriev I.V."/>
            <person name="Doty S.L."/>
        </authorList>
    </citation>
    <scope>NUCLEOTIDE SEQUENCE [LARGE SCALE GENOMIC DNA]</scope>
    <source>
        <strain evidence="7 8">WP1</strain>
    </source>
</reference>
<accession>A0A194S853</accession>
<evidence type="ECO:0000256" key="4">
    <source>
        <dbReference type="ARBA" id="ARBA00022857"/>
    </source>
</evidence>
<evidence type="ECO:0000256" key="5">
    <source>
        <dbReference type="ARBA" id="ARBA00023002"/>
    </source>
</evidence>
<dbReference type="GO" id="GO:0050661">
    <property type="term" value="F:NADP binding"/>
    <property type="evidence" value="ECO:0007669"/>
    <property type="project" value="InterPro"/>
</dbReference>
<dbReference type="Proteomes" id="UP000053890">
    <property type="component" value="Unassembled WGS sequence"/>
</dbReference>
<keyword evidence="8" id="KW-1185">Reference proteome</keyword>
<dbReference type="GeneID" id="28973411"/>
<dbReference type="EMBL" id="KQ474075">
    <property type="protein sequence ID" value="KPV76772.1"/>
    <property type="molecule type" value="Genomic_DNA"/>
</dbReference>
<dbReference type="PANTHER" id="PTHR43303:SF4">
    <property type="entry name" value="NADPH DEHYDROGENASE C23G7.10C-RELATED"/>
    <property type="match status" value="1"/>
</dbReference>
<dbReference type="STRING" id="578459.A0A194S853"/>
<proteinExistence type="predicted"/>
<dbReference type="GO" id="GO:0010181">
    <property type="term" value="F:FMN binding"/>
    <property type="evidence" value="ECO:0007669"/>
    <property type="project" value="InterPro"/>
</dbReference>
<evidence type="ECO:0000256" key="1">
    <source>
        <dbReference type="ARBA" id="ARBA00001917"/>
    </source>
</evidence>
<sequence>MIDHPQVINERVPNAPYFQPLVEPSVGTALSPDDWPQNKHLPLLFQPLKVGPITLKNRIIVAPMCMYSCEQDGSEAGVLTPFHLVHLGAFAARGAALTMVEATSVLPNGRLSPNDSGLWSDRQAQSLRQIFSFIRTQGSVPAIQLGHGGRKTSTLAPWLDTSTIKPHLKSHVATNGDAGGWTDNVMAPSAVAYNDETFPHPREMSDNDIAELKDAFKAAVKRADEAGAEVIELHCAHGYLMHSFLSPLSNKRTDQYGGSLENRMRLPLEILKSMRELVPKTKGLWMRISASDWWPEGEQDDKGEWISWGIEQSKIFVKEAIKLGVDLVDCSSGGNTPRQKISVGPGYQVPFAEQIRHSLSDDEKIPISAVGLITNGPQAEEILQTGKADVICAAREFLRDPALVLSWAQELGVVVNTPVQYQRAYTRMMVKHDEREPVKQH</sequence>
<gene>
    <name evidence="7" type="ORF">RHOBADRAFT_31336</name>
</gene>
<dbReference type="PANTHER" id="PTHR43303">
    <property type="entry name" value="NADPH DEHYDROGENASE C23G7.10C-RELATED"/>
    <property type="match status" value="1"/>
</dbReference>
<dbReference type="Pfam" id="PF00724">
    <property type="entry name" value="Oxidored_FMN"/>
    <property type="match status" value="1"/>
</dbReference>
<dbReference type="RefSeq" id="XP_018272821.1">
    <property type="nucleotide sequence ID" value="XM_018412962.1"/>
</dbReference>
<keyword evidence="2" id="KW-0285">Flavoprotein</keyword>
<dbReference type="OMA" id="WPAQYQR"/>
<dbReference type="InterPro" id="IPR013785">
    <property type="entry name" value="Aldolase_TIM"/>
</dbReference>
<evidence type="ECO:0000256" key="2">
    <source>
        <dbReference type="ARBA" id="ARBA00022630"/>
    </source>
</evidence>
<dbReference type="AlphaFoldDB" id="A0A194S853"/>
<dbReference type="CDD" id="cd02932">
    <property type="entry name" value="OYE_YqiM_FMN"/>
    <property type="match status" value="1"/>
</dbReference>
<keyword evidence="4" id="KW-0521">NADP</keyword>
<dbReference type="GO" id="GO:0003959">
    <property type="term" value="F:NADPH dehydrogenase activity"/>
    <property type="evidence" value="ECO:0007669"/>
    <property type="project" value="InterPro"/>
</dbReference>
<dbReference type="OrthoDB" id="72788at2759"/>
<evidence type="ECO:0000313" key="7">
    <source>
        <dbReference type="EMBL" id="KPV76772.1"/>
    </source>
</evidence>
<evidence type="ECO:0000259" key="6">
    <source>
        <dbReference type="Pfam" id="PF00724"/>
    </source>
</evidence>
<keyword evidence="5" id="KW-0560">Oxidoreductase</keyword>
<evidence type="ECO:0000313" key="8">
    <source>
        <dbReference type="Proteomes" id="UP000053890"/>
    </source>
</evidence>
<dbReference type="InterPro" id="IPR044152">
    <property type="entry name" value="YqjM-like"/>
</dbReference>
<name>A0A194S853_RHOGW</name>
<dbReference type="SUPFAM" id="SSF51395">
    <property type="entry name" value="FMN-linked oxidoreductases"/>
    <property type="match status" value="1"/>
</dbReference>
<keyword evidence="3" id="KW-0288">FMN</keyword>
<dbReference type="InterPro" id="IPR001155">
    <property type="entry name" value="OxRdtase_FMN_N"/>
</dbReference>
<comment type="cofactor">
    <cofactor evidence="1">
        <name>FMN</name>
        <dbReference type="ChEBI" id="CHEBI:58210"/>
    </cofactor>
</comment>
<feature type="domain" description="NADH:flavin oxidoreductase/NADH oxidase N-terminal" evidence="6">
    <location>
        <begin position="44"/>
        <end position="406"/>
    </location>
</feature>
<dbReference type="Gene3D" id="3.20.20.70">
    <property type="entry name" value="Aldolase class I"/>
    <property type="match status" value="1"/>
</dbReference>
<protein>
    <recommendedName>
        <fullName evidence="6">NADH:flavin oxidoreductase/NADH oxidase N-terminal domain-containing protein</fullName>
    </recommendedName>
</protein>
<organism evidence="7 8">
    <name type="scientific">Rhodotorula graminis (strain WP1)</name>
    <dbReference type="NCBI Taxonomy" id="578459"/>
    <lineage>
        <taxon>Eukaryota</taxon>
        <taxon>Fungi</taxon>
        <taxon>Dikarya</taxon>
        <taxon>Basidiomycota</taxon>
        <taxon>Pucciniomycotina</taxon>
        <taxon>Microbotryomycetes</taxon>
        <taxon>Sporidiobolales</taxon>
        <taxon>Sporidiobolaceae</taxon>
        <taxon>Rhodotorula</taxon>
    </lineage>
</organism>
<evidence type="ECO:0000256" key="3">
    <source>
        <dbReference type="ARBA" id="ARBA00022643"/>
    </source>
</evidence>